<keyword evidence="4" id="KW-0804">Transcription</keyword>
<reference evidence="7" key="1">
    <citation type="journal article" date="2019" name="Int. J. Syst. Evol. Microbiol.">
        <title>The Global Catalogue of Microorganisms (GCM) 10K type strain sequencing project: providing services to taxonomists for standard genome sequencing and annotation.</title>
        <authorList>
            <consortium name="The Broad Institute Genomics Platform"/>
            <consortium name="The Broad Institute Genome Sequencing Center for Infectious Disease"/>
            <person name="Wu L."/>
            <person name="Ma J."/>
        </authorList>
    </citation>
    <scope>NUCLEOTIDE SEQUENCE [LARGE SCALE GENOMIC DNA]</scope>
    <source>
        <strain evidence="7">CGMCC 1.15288</strain>
    </source>
</reference>
<dbReference type="SUPFAM" id="SSF88659">
    <property type="entry name" value="Sigma3 and sigma4 domains of RNA polymerase sigma factors"/>
    <property type="match status" value="1"/>
</dbReference>
<comment type="caution">
    <text evidence="6">The sequence shown here is derived from an EMBL/GenBank/DDBJ whole genome shotgun (WGS) entry which is preliminary data.</text>
</comment>
<comment type="similarity">
    <text evidence="1">Belongs to the sigma-70 factor family. ECF subfamily.</text>
</comment>
<dbReference type="SUPFAM" id="SSF88946">
    <property type="entry name" value="Sigma2 domain of RNA polymerase sigma factors"/>
    <property type="match status" value="1"/>
</dbReference>
<dbReference type="EMBL" id="BMIA01000001">
    <property type="protein sequence ID" value="GGH32636.1"/>
    <property type="molecule type" value="Genomic_DNA"/>
</dbReference>
<dbReference type="Gene3D" id="1.10.1740.10">
    <property type="match status" value="1"/>
</dbReference>
<dbReference type="InterPro" id="IPR039425">
    <property type="entry name" value="RNA_pol_sigma-70-like"/>
</dbReference>
<dbReference type="Proteomes" id="UP000600214">
    <property type="component" value="Unassembled WGS sequence"/>
</dbReference>
<evidence type="ECO:0000256" key="3">
    <source>
        <dbReference type="ARBA" id="ARBA00023082"/>
    </source>
</evidence>
<dbReference type="PANTHER" id="PTHR43133">
    <property type="entry name" value="RNA POLYMERASE ECF-TYPE SIGMA FACTO"/>
    <property type="match status" value="1"/>
</dbReference>
<dbReference type="InterPro" id="IPR036388">
    <property type="entry name" value="WH-like_DNA-bd_sf"/>
</dbReference>
<dbReference type="InterPro" id="IPR014284">
    <property type="entry name" value="RNA_pol_sigma-70_dom"/>
</dbReference>
<sequence length="204" mass="24005">MDFIYATQEREISDELWSQFKAGNPDALGRLADIHHRSLLNYGTKFSRDLEFIRDCIQDVYLQLWERKLFLAEDTVVKPYLFKSLRNKIFKESVRLKRLGESSELLFEPEDSSGTIESSLIEDELQNRELHRLNQIISGLSKRQREIVYLRYYQGLGNDEIAEIMDIGKPGVANLLSKTLREMREQWGAYLLAFCCYFLWLKGH</sequence>
<keyword evidence="6" id="KW-0240">DNA-directed RNA polymerase</keyword>
<protein>
    <submittedName>
        <fullName evidence="6">DNA-directed RNA polymerase sigma-70 factor</fullName>
    </submittedName>
</protein>
<proteinExistence type="inferred from homology"/>
<feature type="domain" description="RNA polymerase sigma factor 70 region 4 type 2" evidence="5">
    <location>
        <begin position="132"/>
        <end position="183"/>
    </location>
</feature>
<dbReference type="InterPro" id="IPR013249">
    <property type="entry name" value="RNA_pol_sigma70_r4_t2"/>
</dbReference>
<keyword evidence="2" id="KW-0805">Transcription regulation</keyword>
<evidence type="ECO:0000256" key="2">
    <source>
        <dbReference type="ARBA" id="ARBA00023015"/>
    </source>
</evidence>
<dbReference type="InterPro" id="IPR013324">
    <property type="entry name" value="RNA_pol_sigma_r3/r4-like"/>
</dbReference>
<dbReference type="Gene3D" id="1.10.10.10">
    <property type="entry name" value="Winged helix-like DNA-binding domain superfamily/Winged helix DNA-binding domain"/>
    <property type="match status" value="1"/>
</dbReference>
<organism evidence="6 7">
    <name type="scientific">Dyadobacter endophyticus</name>
    <dbReference type="NCBI Taxonomy" id="1749036"/>
    <lineage>
        <taxon>Bacteria</taxon>
        <taxon>Pseudomonadati</taxon>
        <taxon>Bacteroidota</taxon>
        <taxon>Cytophagia</taxon>
        <taxon>Cytophagales</taxon>
        <taxon>Spirosomataceae</taxon>
        <taxon>Dyadobacter</taxon>
    </lineage>
</organism>
<evidence type="ECO:0000256" key="1">
    <source>
        <dbReference type="ARBA" id="ARBA00010641"/>
    </source>
</evidence>
<dbReference type="RefSeq" id="WP_188931667.1">
    <property type="nucleotide sequence ID" value="NZ_BMIA01000001.1"/>
</dbReference>
<dbReference type="GO" id="GO:0000428">
    <property type="term" value="C:DNA-directed RNA polymerase complex"/>
    <property type="evidence" value="ECO:0007669"/>
    <property type="project" value="UniProtKB-KW"/>
</dbReference>
<dbReference type="NCBIfam" id="TIGR02937">
    <property type="entry name" value="sigma70-ECF"/>
    <property type="match status" value="1"/>
</dbReference>
<evidence type="ECO:0000256" key="4">
    <source>
        <dbReference type="ARBA" id="ARBA00023163"/>
    </source>
</evidence>
<keyword evidence="7" id="KW-1185">Reference proteome</keyword>
<dbReference type="Pfam" id="PF08281">
    <property type="entry name" value="Sigma70_r4_2"/>
    <property type="match status" value="1"/>
</dbReference>
<accession>A0ABQ1YPC8</accession>
<evidence type="ECO:0000313" key="7">
    <source>
        <dbReference type="Proteomes" id="UP000600214"/>
    </source>
</evidence>
<gene>
    <name evidence="6" type="ORF">GCM10007423_22280</name>
</gene>
<keyword evidence="3" id="KW-0731">Sigma factor</keyword>
<dbReference type="InterPro" id="IPR013325">
    <property type="entry name" value="RNA_pol_sigma_r2"/>
</dbReference>
<name>A0ABQ1YPC8_9BACT</name>
<dbReference type="PANTHER" id="PTHR43133:SF46">
    <property type="entry name" value="RNA POLYMERASE SIGMA-70 FACTOR ECF SUBFAMILY"/>
    <property type="match status" value="1"/>
</dbReference>
<dbReference type="CDD" id="cd06171">
    <property type="entry name" value="Sigma70_r4"/>
    <property type="match status" value="1"/>
</dbReference>
<evidence type="ECO:0000259" key="5">
    <source>
        <dbReference type="Pfam" id="PF08281"/>
    </source>
</evidence>
<evidence type="ECO:0000313" key="6">
    <source>
        <dbReference type="EMBL" id="GGH32636.1"/>
    </source>
</evidence>